<sequence>MTLVRLTGTASSPGCWPTFLLRRMLALYATSAPSYTPPAQIRFAHSLRRDDIGAWWTNINLPFQTAAIFLLAMVMHPAAQRSAQSELDALGPFKTARNCPTSTRC</sequence>
<dbReference type="Proteomes" id="UP000077266">
    <property type="component" value="Unassembled WGS sequence"/>
</dbReference>
<evidence type="ECO:0000313" key="2">
    <source>
        <dbReference type="Proteomes" id="UP000077266"/>
    </source>
</evidence>
<dbReference type="AlphaFoldDB" id="A0A165KJE3"/>
<name>A0A165KJE3_EXIGL</name>
<evidence type="ECO:0000313" key="1">
    <source>
        <dbReference type="EMBL" id="KZV96426.1"/>
    </source>
</evidence>
<dbReference type="InParanoid" id="A0A165KJE3"/>
<reference evidence="1 2" key="1">
    <citation type="journal article" date="2016" name="Mol. Biol. Evol.">
        <title>Comparative Genomics of Early-Diverging Mushroom-Forming Fungi Provides Insights into the Origins of Lignocellulose Decay Capabilities.</title>
        <authorList>
            <person name="Nagy L.G."/>
            <person name="Riley R."/>
            <person name="Tritt A."/>
            <person name="Adam C."/>
            <person name="Daum C."/>
            <person name="Floudas D."/>
            <person name="Sun H."/>
            <person name="Yadav J.S."/>
            <person name="Pangilinan J."/>
            <person name="Larsson K.H."/>
            <person name="Matsuura K."/>
            <person name="Barry K."/>
            <person name="Labutti K."/>
            <person name="Kuo R."/>
            <person name="Ohm R.A."/>
            <person name="Bhattacharya S.S."/>
            <person name="Shirouzu T."/>
            <person name="Yoshinaga Y."/>
            <person name="Martin F.M."/>
            <person name="Grigoriev I.V."/>
            <person name="Hibbett D.S."/>
        </authorList>
    </citation>
    <scope>NUCLEOTIDE SEQUENCE [LARGE SCALE GENOMIC DNA]</scope>
    <source>
        <strain evidence="1 2">HHB12029</strain>
    </source>
</reference>
<gene>
    <name evidence="1" type="ORF">EXIGLDRAFT_428778</name>
</gene>
<dbReference type="EMBL" id="KV425943">
    <property type="protein sequence ID" value="KZV96426.1"/>
    <property type="molecule type" value="Genomic_DNA"/>
</dbReference>
<keyword evidence="2" id="KW-1185">Reference proteome</keyword>
<protein>
    <submittedName>
        <fullName evidence="1">Uncharacterized protein</fullName>
    </submittedName>
</protein>
<accession>A0A165KJE3</accession>
<proteinExistence type="predicted"/>
<organism evidence="1 2">
    <name type="scientific">Exidia glandulosa HHB12029</name>
    <dbReference type="NCBI Taxonomy" id="1314781"/>
    <lineage>
        <taxon>Eukaryota</taxon>
        <taxon>Fungi</taxon>
        <taxon>Dikarya</taxon>
        <taxon>Basidiomycota</taxon>
        <taxon>Agaricomycotina</taxon>
        <taxon>Agaricomycetes</taxon>
        <taxon>Auriculariales</taxon>
        <taxon>Exidiaceae</taxon>
        <taxon>Exidia</taxon>
    </lineage>
</organism>